<protein>
    <submittedName>
        <fullName evidence="1">DUF645 family protein</fullName>
    </submittedName>
</protein>
<name>A0A5C7FVF1_9BURK</name>
<proteinExistence type="predicted"/>
<evidence type="ECO:0000313" key="1">
    <source>
        <dbReference type="EMBL" id="TXF99275.1"/>
    </source>
</evidence>
<reference evidence="1 2" key="1">
    <citation type="submission" date="2019-08" db="EMBL/GenBank/DDBJ databases">
        <title>Massilia golmudensis sp. nov., isolated from sand in the Qinghai-Tibetan Plateau.</title>
        <authorList>
            <person name="Zhang B."/>
        </authorList>
    </citation>
    <scope>NUCLEOTIDE SEQUENCE [LARGE SCALE GENOMIC DNA]</scope>
    <source>
        <strain evidence="1 2">GEM5</strain>
    </source>
</reference>
<keyword evidence="2" id="KW-1185">Reference proteome</keyword>
<dbReference type="Proteomes" id="UP000321413">
    <property type="component" value="Unassembled WGS sequence"/>
</dbReference>
<sequence>MSRPGARGELNLQRWVFWQLTHFSSQLLLNIEQLR</sequence>
<organism evidence="1 2">
    <name type="scientific">Massilia arenae</name>
    <dbReference type="NCBI Taxonomy" id="2603288"/>
    <lineage>
        <taxon>Bacteria</taxon>
        <taxon>Pseudomonadati</taxon>
        <taxon>Pseudomonadota</taxon>
        <taxon>Betaproteobacteria</taxon>
        <taxon>Burkholderiales</taxon>
        <taxon>Oxalobacteraceae</taxon>
        <taxon>Telluria group</taxon>
        <taxon>Massilia</taxon>
    </lineage>
</organism>
<gene>
    <name evidence="1" type="ORF">FVD38_13615</name>
</gene>
<accession>A0A5C7FVF1</accession>
<dbReference type="AlphaFoldDB" id="A0A5C7FVF1"/>
<evidence type="ECO:0000313" key="2">
    <source>
        <dbReference type="Proteomes" id="UP000321413"/>
    </source>
</evidence>
<dbReference type="EMBL" id="VPFD01000014">
    <property type="protein sequence ID" value="TXF99275.1"/>
    <property type="molecule type" value="Genomic_DNA"/>
</dbReference>
<comment type="caution">
    <text evidence="1">The sequence shown here is derived from an EMBL/GenBank/DDBJ whole genome shotgun (WGS) entry which is preliminary data.</text>
</comment>